<reference evidence="1" key="2">
    <citation type="submission" date="2020-11" db="EMBL/GenBank/DDBJ databases">
        <authorList>
            <person name="McCartney M.A."/>
            <person name="Auch B."/>
            <person name="Kono T."/>
            <person name="Mallez S."/>
            <person name="Becker A."/>
            <person name="Gohl D.M."/>
            <person name="Silverstein K.A.T."/>
            <person name="Koren S."/>
            <person name="Bechman K.B."/>
            <person name="Herman A."/>
            <person name="Abrahante J.E."/>
            <person name="Garbe J."/>
        </authorList>
    </citation>
    <scope>NUCLEOTIDE SEQUENCE</scope>
    <source>
        <strain evidence="1">Duluth1</strain>
        <tissue evidence="1">Whole animal</tissue>
    </source>
</reference>
<keyword evidence="2" id="KW-1185">Reference proteome</keyword>
<dbReference type="EMBL" id="JAIWYP010000006">
    <property type="protein sequence ID" value="KAH3807894.1"/>
    <property type="molecule type" value="Genomic_DNA"/>
</dbReference>
<dbReference type="Proteomes" id="UP000828390">
    <property type="component" value="Unassembled WGS sequence"/>
</dbReference>
<sequence length="127" mass="14057">MYLSAKGLANTIPTFDNSGLSVDEDDADADPPSFPQVRGFRLGKKDILDDDPLLDFSLGLSLLRARLLEDLRLSSGLSSFLLPFLTGRLGGFLRFRTSLSLLNGYKCMPNIKLLSSILQKCTLNERF</sequence>
<evidence type="ECO:0000313" key="2">
    <source>
        <dbReference type="Proteomes" id="UP000828390"/>
    </source>
</evidence>
<proteinExistence type="predicted"/>
<organism evidence="1 2">
    <name type="scientific">Dreissena polymorpha</name>
    <name type="common">Zebra mussel</name>
    <name type="synonym">Mytilus polymorpha</name>
    <dbReference type="NCBI Taxonomy" id="45954"/>
    <lineage>
        <taxon>Eukaryota</taxon>
        <taxon>Metazoa</taxon>
        <taxon>Spiralia</taxon>
        <taxon>Lophotrochozoa</taxon>
        <taxon>Mollusca</taxon>
        <taxon>Bivalvia</taxon>
        <taxon>Autobranchia</taxon>
        <taxon>Heteroconchia</taxon>
        <taxon>Euheterodonta</taxon>
        <taxon>Imparidentia</taxon>
        <taxon>Neoheterodontei</taxon>
        <taxon>Myida</taxon>
        <taxon>Dreissenoidea</taxon>
        <taxon>Dreissenidae</taxon>
        <taxon>Dreissena</taxon>
    </lineage>
</organism>
<dbReference type="AlphaFoldDB" id="A0A9D4FZC1"/>
<accession>A0A9D4FZC1</accession>
<name>A0A9D4FZC1_DREPO</name>
<protein>
    <submittedName>
        <fullName evidence="1">Uncharacterized protein</fullName>
    </submittedName>
</protein>
<evidence type="ECO:0000313" key="1">
    <source>
        <dbReference type="EMBL" id="KAH3807894.1"/>
    </source>
</evidence>
<reference evidence="1" key="1">
    <citation type="journal article" date="2019" name="bioRxiv">
        <title>The Genome of the Zebra Mussel, Dreissena polymorpha: A Resource for Invasive Species Research.</title>
        <authorList>
            <person name="McCartney M.A."/>
            <person name="Auch B."/>
            <person name="Kono T."/>
            <person name="Mallez S."/>
            <person name="Zhang Y."/>
            <person name="Obille A."/>
            <person name="Becker A."/>
            <person name="Abrahante J.E."/>
            <person name="Garbe J."/>
            <person name="Badalamenti J.P."/>
            <person name="Herman A."/>
            <person name="Mangelson H."/>
            <person name="Liachko I."/>
            <person name="Sullivan S."/>
            <person name="Sone E.D."/>
            <person name="Koren S."/>
            <person name="Silverstein K.A.T."/>
            <person name="Beckman K.B."/>
            <person name="Gohl D.M."/>
        </authorList>
    </citation>
    <scope>NUCLEOTIDE SEQUENCE</scope>
    <source>
        <strain evidence="1">Duluth1</strain>
        <tissue evidence="1">Whole animal</tissue>
    </source>
</reference>
<comment type="caution">
    <text evidence="1">The sequence shown here is derived from an EMBL/GenBank/DDBJ whole genome shotgun (WGS) entry which is preliminary data.</text>
</comment>
<gene>
    <name evidence="1" type="ORF">DPMN_136242</name>
</gene>